<organism evidence="1 2">
    <name type="scientific">Eumeta variegata</name>
    <name type="common">Bagworm moth</name>
    <name type="synonym">Eumeta japonica</name>
    <dbReference type="NCBI Taxonomy" id="151549"/>
    <lineage>
        <taxon>Eukaryota</taxon>
        <taxon>Metazoa</taxon>
        <taxon>Ecdysozoa</taxon>
        <taxon>Arthropoda</taxon>
        <taxon>Hexapoda</taxon>
        <taxon>Insecta</taxon>
        <taxon>Pterygota</taxon>
        <taxon>Neoptera</taxon>
        <taxon>Endopterygota</taxon>
        <taxon>Lepidoptera</taxon>
        <taxon>Glossata</taxon>
        <taxon>Ditrysia</taxon>
        <taxon>Tineoidea</taxon>
        <taxon>Psychidae</taxon>
        <taxon>Oiketicinae</taxon>
        <taxon>Eumeta</taxon>
    </lineage>
</organism>
<keyword evidence="2" id="KW-1185">Reference proteome</keyword>
<gene>
    <name evidence="1" type="ORF">EVAR_80912_1</name>
</gene>
<protein>
    <submittedName>
        <fullName evidence="1">Uncharacterized protein</fullName>
    </submittedName>
</protein>
<name>A0A4C1V099_EUMVA</name>
<sequence>MCTPLKFRRAGVFRAKHRYRSLSLLVSFVSSGYAISVHTNVESISAILAGGETWLCCYLPERKQQSCVWTFEGVNKPTKLRQARSVAKKMIPFVFFKTGSVYTVPLEEQKTVNSEGPDLAPWDFFIFPKIKDLMRGLTFVGPEEVVIAFNQHRVLKAFCGARRGTSGTAGGASGASGDRCGVSLNYILDVLRQGQKIVHTVNNERNRRPTRRRRKRLNKQKTTFIIHGVVMDRYCGFACFCTDYANFILPETISSDADYEQRGRPGRSCTDRGRVRDRRVIIYLCTARVLQAHEVLVSSSYVVGVADGTHPENSVGCETANANVLKRERSEPYAGRWTVLGSRAPWTFGMNAGCAGSRADTRRPEPSVRL</sequence>
<dbReference type="EMBL" id="BGZK01000255">
    <property type="protein sequence ID" value="GBP32145.1"/>
    <property type="molecule type" value="Genomic_DNA"/>
</dbReference>
<accession>A0A4C1V099</accession>
<evidence type="ECO:0000313" key="2">
    <source>
        <dbReference type="Proteomes" id="UP000299102"/>
    </source>
</evidence>
<dbReference type="AlphaFoldDB" id="A0A4C1V099"/>
<comment type="caution">
    <text evidence="1">The sequence shown here is derived from an EMBL/GenBank/DDBJ whole genome shotgun (WGS) entry which is preliminary data.</text>
</comment>
<evidence type="ECO:0000313" key="1">
    <source>
        <dbReference type="EMBL" id="GBP32145.1"/>
    </source>
</evidence>
<proteinExistence type="predicted"/>
<dbReference type="Proteomes" id="UP000299102">
    <property type="component" value="Unassembled WGS sequence"/>
</dbReference>
<reference evidence="1 2" key="1">
    <citation type="journal article" date="2019" name="Commun. Biol.">
        <title>The bagworm genome reveals a unique fibroin gene that provides high tensile strength.</title>
        <authorList>
            <person name="Kono N."/>
            <person name="Nakamura H."/>
            <person name="Ohtoshi R."/>
            <person name="Tomita M."/>
            <person name="Numata K."/>
            <person name="Arakawa K."/>
        </authorList>
    </citation>
    <scope>NUCLEOTIDE SEQUENCE [LARGE SCALE GENOMIC DNA]</scope>
</reference>